<keyword evidence="6" id="KW-1185">Reference proteome</keyword>
<evidence type="ECO:0000313" key="5">
    <source>
        <dbReference type="EMBL" id="MBY8880202.1"/>
    </source>
</evidence>
<name>A0ABS7QE47_9ACTN</name>
<feature type="domain" description="Aromatic amino acid beta-eliminating lyase/threonine aldolase" evidence="4">
    <location>
        <begin position="34"/>
        <end position="279"/>
    </location>
</feature>
<reference evidence="5 6" key="1">
    <citation type="submission" date="2021-08" db="EMBL/GenBank/DDBJ databases">
        <title>WGS of actinomycetes from Thailand.</title>
        <authorList>
            <person name="Thawai C."/>
        </authorList>
    </citation>
    <scope>NUCLEOTIDE SEQUENCE [LARGE SCALE GENOMIC DNA]</scope>
    <source>
        <strain evidence="5 6">PLK6-54</strain>
    </source>
</reference>
<evidence type="ECO:0000256" key="1">
    <source>
        <dbReference type="ARBA" id="ARBA00001933"/>
    </source>
</evidence>
<keyword evidence="3" id="KW-0663">Pyridoxal phosphate</keyword>
<gene>
    <name evidence="5" type="ORF">K7862_21565</name>
</gene>
<organism evidence="5 6">
    <name type="scientific">Actinacidiphila acidipaludis</name>
    <dbReference type="NCBI Taxonomy" id="2873382"/>
    <lineage>
        <taxon>Bacteria</taxon>
        <taxon>Bacillati</taxon>
        <taxon>Actinomycetota</taxon>
        <taxon>Actinomycetes</taxon>
        <taxon>Kitasatosporales</taxon>
        <taxon>Streptomycetaceae</taxon>
        <taxon>Actinacidiphila</taxon>
    </lineage>
</organism>
<dbReference type="InterPro" id="IPR015422">
    <property type="entry name" value="PyrdxlP-dep_Trfase_small"/>
</dbReference>
<comment type="similarity">
    <text evidence="2">Belongs to the threonine aldolase family.</text>
</comment>
<dbReference type="Gene3D" id="3.40.640.10">
    <property type="entry name" value="Type I PLP-dependent aspartate aminotransferase-like (Major domain)"/>
    <property type="match status" value="1"/>
</dbReference>
<dbReference type="InterPro" id="IPR015421">
    <property type="entry name" value="PyrdxlP-dep_Trfase_major"/>
</dbReference>
<comment type="cofactor">
    <cofactor evidence="1">
        <name>pyridoxal 5'-phosphate</name>
        <dbReference type="ChEBI" id="CHEBI:597326"/>
    </cofactor>
</comment>
<evidence type="ECO:0000259" key="4">
    <source>
        <dbReference type="Pfam" id="PF01212"/>
    </source>
</evidence>
<dbReference type="EMBL" id="JAINZZ010000028">
    <property type="protein sequence ID" value="MBY8880202.1"/>
    <property type="molecule type" value="Genomic_DNA"/>
</dbReference>
<dbReference type="PANTHER" id="PTHR48097:SF9">
    <property type="entry name" value="L-THREONINE ALDOLASE"/>
    <property type="match status" value="1"/>
</dbReference>
<dbReference type="Gene3D" id="3.90.1150.10">
    <property type="entry name" value="Aspartate Aminotransferase, domain 1"/>
    <property type="match status" value="1"/>
</dbReference>
<dbReference type="Proteomes" id="UP000778578">
    <property type="component" value="Unassembled WGS sequence"/>
</dbReference>
<protein>
    <submittedName>
        <fullName evidence="5">Threonine aldolase</fullName>
    </submittedName>
</protein>
<comment type="caution">
    <text evidence="5">The sequence shown here is derived from an EMBL/GenBank/DDBJ whole genome shotgun (WGS) entry which is preliminary data.</text>
</comment>
<dbReference type="InterPro" id="IPR015424">
    <property type="entry name" value="PyrdxlP-dep_Trfase"/>
</dbReference>
<evidence type="ECO:0000313" key="6">
    <source>
        <dbReference type="Proteomes" id="UP000778578"/>
    </source>
</evidence>
<dbReference type="Pfam" id="PF01212">
    <property type="entry name" value="Beta_elim_lyase"/>
    <property type="match status" value="1"/>
</dbReference>
<sequence>MDKGEVRARRTAAVASCRRVLSRPVRPGMRDKLRQLAAAAGDGQADHYGDGVVRELELRVAELLGMPDAAFFPTGTMAQQVALRAWAGRTGNPVVALHPLAHPEVHERGALQTVTGLRTVHPTTSPRLPSADEVRDMEEPFGTLMIELPLRDAGFVLPTWDELTATVAAAREADAVVHLDGARLWECTPHFGRTLPEIAGLADSVYVSFYKSLEGLSGAMLAASAELVAEAKAWRHRYGGMLFEQFPVVLAAHAGLDTELPRLPTYVAHAKPVARALREGLAAAGVPVPRVHPEVPHTHQFQLWLPCPADVLNEASIRQAEQTGQSLLGTGQFHEPGLPGLSTTEITVAASALEWTEDDVRAAAADFAHCVTEAAGSTQAAGA</sequence>
<dbReference type="InterPro" id="IPR001597">
    <property type="entry name" value="ArAA_b-elim_lyase/Thr_aldolase"/>
</dbReference>
<accession>A0ABS7QE47</accession>
<proteinExistence type="inferred from homology"/>
<dbReference type="SUPFAM" id="SSF53383">
    <property type="entry name" value="PLP-dependent transferases"/>
    <property type="match status" value="1"/>
</dbReference>
<evidence type="ECO:0000256" key="2">
    <source>
        <dbReference type="ARBA" id="ARBA00006966"/>
    </source>
</evidence>
<dbReference type="PANTHER" id="PTHR48097">
    <property type="entry name" value="L-THREONINE ALDOLASE-RELATED"/>
    <property type="match status" value="1"/>
</dbReference>
<evidence type="ECO:0000256" key="3">
    <source>
        <dbReference type="ARBA" id="ARBA00022898"/>
    </source>
</evidence>